<proteinExistence type="predicted"/>
<dbReference type="RefSeq" id="WP_011838631.1">
    <property type="nucleotide sequence ID" value="NC_009033.1"/>
</dbReference>
<evidence type="ECO:0000313" key="1">
    <source>
        <dbReference type="EMBL" id="ABN69440.1"/>
    </source>
</evidence>
<evidence type="ECO:0000313" key="2">
    <source>
        <dbReference type="Proteomes" id="UP000000254"/>
    </source>
</evidence>
<dbReference type="eggNOG" id="arCOG06028">
    <property type="taxonomic scope" value="Archaea"/>
</dbReference>
<name>A3DLD0_STAMF</name>
<dbReference type="HOGENOM" id="CLU_2766275_0_0_2"/>
<dbReference type="AlphaFoldDB" id="A3DLD0"/>
<dbReference type="KEGG" id="smr:Smar_0328"/>
<dbReference type="Proteomes" id="UP000000254">
    <property type="component" value="Chromosome"/>
</dbReference>
<gene>
    <name evidence="1" type="ordered locus">Smar_0328</name>
</gene>
<organism evidence="1 2">
    <name type="scientific">Staphylothermus marinus (strain ATCC 43588 / DSM 3639 / JCM 9404 / F1)</name>
    <dbReference type="NCBI Taxonomy" id="399550"/>
    <lineage>
        <taxon>Archaea</taxon>
        <taxon>Thermoproteota</taxon>
        <taxon>Thermoprotei</taxon>
        <taxon>Desulfurococcales</taxon>
        <taxon>Desulfurococcaceae</taxon>
        <taxon>Staphylothermus</taxon>
    </lineage>
</organism>
<protein>
    <recommendedName>
        <fullName evidence="3">PIN domain-containing protein</fullName>
    </recommendedName>
</protein>
<dbReference type="OrthoDB" id="46150at2157"/>
<evidence type="ECO:0008006" key="3">
    <source>
        <dbReference type="Google" id="ProtNLM"/>
    </source>
</evidence>
<reference evidence="2" key="1">
    <citation type="journal article" date="2009" name="BMC Genomics">
        <title>The complete genome sequence of Staphylothermus marinus reveals differences in sulfur metabolism among heterotrophic Crenarchaeota.</title>
        <authorList>
            <person name="Anderson I.J."/>
            <person name="Dharmarajan L."/>
            <person name="Rodriguez J."/>
            <person name="Hooper S."/>
            <person name="Porat I."/>
            <person name="Ulrich L.E."/>
            <person name="Elkins J.G."/>
            <person name="Mavromatis K."/>
            <person name="Sun H."/>
            <person name="Land M."/>
            <person name="Lapidus A."/>
            <person name="Lucas S."/>
            <person name="Barry K."/>
            <person name="Huber H."/>
            <person name="Zhulin I.B."/>
            <person name="Whitman W.B."/>
            <person name="Mukhopadhyay B."/>
            <person name="Woese C."/>
            <person name="Bristow J."/>
            <person name="Kyrpides N."/>
        </authorList>
    </citation>
    <scope>NUCLEOTIDE SEQUENCE [LARGE SCALE GENOMIC DNA]</scope>
    <source>
        <strain evidence="2">ATCC 43588 / DSM 3639 / JCM 9404 / F1</strain>
    </source>
</reference>
<accession>A3DLD0</accession>
<dbReference type="GeneID" id="4907132"/>
<keyword evidence="2" id="KW-1185">Reference proteome</keyword>
<dbReference type="EMBL" id="CP000575">
    <property type="protein sequence ID" value="ABN69440.1"/>
    <property type="molecule type" value="Genomic_DNA"/>
</dbReference>
<sequence length="69" mass="8064">MNHVPIDDESIGNAIYMYRLGHRDMIDNLLYSITLSRKLKLLTVDEELIGFIEKHNLPRNNIITPEQLD</sequence>
<reference evidence="1 2" key="2">
    <citation type="journal article" date="2009" name="Stand. Genomic Sci.">
        <title>Complete genome sequence of Staphylothermus marinus Stetter and Fiala 1986 type strain F1.</title>
        <authorList>
            <person name="Anderson I.J."/>
            <person name="Sun H."/>
            <person name="Lapidus A."/>
            <person name="Copeland A."/>
            <person name="Glavina Del Rio T."/>
            <person name="Tice H."/>
            <person name="Dalin E."/>
            <person name="Lucas S."/>
            <person name="Barry K."/>
            <person name="Land M."/>
            <person name="Richardson P."/>
            <person name="Huber H."/>
            <person name="Kyrpides N.C."/>
        </authorList>
    </citation>
    <scope>NUCLEOTIDE SEQUENCE [LARGE SCALE GENOMIC DNA]</scope>
    <source>
        <strain evidence="2">ATCC 43588 / DSM 3639 / JCM 9404 / F1</strain>
    </source>
</reference>